<reference evidence="3" key="2">
    <citation type="submission" date="2023-06" db="EMBL/GenBank/DDBJ databases">
        <title>Itaconate inhibition of nontuberculous mycobacteria.</title>
        <authorList>
            <person name="Breen P."/>
            <person name="Zimbric M."/>
            <person name="Caverly L."/>
        </authorList>
    </citation>
    <scope>NUCLEOTIDE SEQUENCE</scope>
    <source>
        <strain evidence="3">FLAC1071</strain>
    </source>
</reference>
<dbReference type="RefSeq" id="WP_033717552.1">
    <property type="nucleotide sequence ID" value="NZ_CAAHFK010000044.1"/>
</dbReference>
<dbReference type="AlphaFoldDB" id="A0A220XWV6"/>
<feature type="transmembrane region" description="Helical" evidence="1">
    <location>
        <begin position="12"/>
        <end position="31"/>
    </location>
</feature>
<dbReference type="EMBL" id="JASZZX010000035">
    <property type="protein sequence ID" value="MDM3929378.1"/>
    <property type="molecule type" value="Genomic_DNA"/>
</dbReference>
<dbReference type="Proteomes" id="UP001529272">
    <property type="component" value="Unassembled WGS sequence"/>
</dbReference>
<keyword evidence="1" id="KW-0812">Transmembrane</keyword>
<feature type="transmembrane region" description="Helical" evidence="1">
    <location>
        <begin position="52"/>
        <end position="70"/>
    </location>
</feature>
<evidence type="ECO:0000313" key="3">
    <source>
        <dbReference type="EMBL" id="MDM3929378.1"/>
    </source>
</evidence>
<reference evidence="2 4" key="1">
    <citation type="journal article" date="2017" name="Lancet Infect. Dis.">
        <title>Global outbreak of severe Mycobacterium chimaera disease after cardiac surgery: a molecular epidemiological study.</title>
        <authorList>
            <person name="van Ingen J."/>
            <person name="Kohl T."/>
            <person name="Kranzer K."/>
            <person name="Hasse B."/>
            <person name="Keller P."/>
            <person name="Szafranska A."/>
            <person name="Hillemann D."/>
            <person name="Chand M."/>
            <person name="Schreiber P."/>
            <person name="Sommerstein R."/>
            <person name="Berger C."/>
            <person name="Genoni M."/>
            <person name="Ruegg C."/>
            <person name="Troillet N."/>
            <person name="Widmer A.F."/>
            <person name="Becker S.L."/>
            <person name="Herrmann M."/>
            <person name="Eckmanns T."/>
            <person name="Haller S."/>
            <person name="Hoeller C."/>
            <person name="Debast S.B."/>
            <person name="Wolfhagen M.J."/>
            <person name="Hopman J."/>
            <person name="Kluytmans J."/>
            <person name="Langelaar M."/>
            <person name="Notermans D.W."/>
            <person name="ten Oever J."/>
            <person name="van den Barselaar P."/>
            <person name="Vonk A.B.A."/>
            <person name="Vos M.C."/>
            <person name="Ahmed N."/>
            <person name="Brown T."/>
            <person name="Crook D."/>
            <person name="Lamagni T."/>
            <person name="Phin N."/>
            <person name="Smith E.G."/>
            <person name="Zambon M."/>
            <person name="Serr A."/>
            <person name="Goetting T."/>
            <person name="Ebner W."/>
            <person name="Thuermer A."/>
            <person name="Utpatel C."/>
            <person name="Sproer C."/>
            <person name="Bunk B."/>
            <person name="Nubel U."/>
            <person name="Bloemberg G."/>
            <person name="Bottger E."/>
            <person name="Niemann S."/>
            <person name="Wagner D."/>
            <person name="Sax H."/>
        </authorList>
    </citation>
    <scope>NUCLEOTIDE SEQUENCE [LARGE SCALE GENOMIC DNA]</scope>
    <source>
        <strain evidence="2 4">ZUERICH-2</strain>
    </source>
</reference>
<keyword evidence="1" id="KW-0472">Membrane</keyword>
<reference evidence="3" key="3">
    <citation type="submission" date="2023-06" db="EMBL/GenBank/DDBJ databases">
        <authorList>
            <person name="Spilker T."/>
        </authorList>
    </citation>
    <scope>NUCLEOTIDE SEQUENCE</scope>
    <source>
        <strain evidence="3">FLAC1071</strain>
    </source>
</reference>
<sequence>MTRVRTNETLVLSGLVELAAGAVTGWPYALAIADAERARRIGIRSTPRLRQWHLDLIALGALSVLVGAAVPELPRRVAWPLAAGCWTNANAFGLLAFRPEAAETPAYRTAAAASFTTVSWGFVSLAALALRRRWRMDR</sequence>
<dbReference type="Proteomes" id="UP000198286">
    <property type="component" value="Chromosome"/>
</dbReference>
<evidence type="ECO:0000313" key="4">
    <source>
        <dbReference type="Proteomes" id="UP000198286"/>
    </source>
</evidence>
<keyword evidence="1" id="KW-1133">Transmembrane helix</keyword>
<evidence type="ECO:0000313" key="2">
    <source>
        <dbReference type="EMBL" id="ASL15672.1"/>
    </source>
</evidence>
<evidence type="ECO:0000313" key="5">
    <source>
        <dbReference type="Proteomes" id="UP001529272"/>
    </source>
</evidence>
<keyword evidence="5" id="KW-1185">Reference proteome</keyword>
<gene>
    <name evidence="2" type="ORF">MYCOZU2_03284</name>
    <name evidence="3" type="ORF">QRB35_25685</name>
</gene>
<dbReference type="EMBL" id="CP015267">
    <property type="protein sequence ID" value="ASL15672.1"/>
    <property type="molecule type" value="Genomic_DNA"/>
</dbReference>
<name>A0A220XWV6_MYCIT</name>
<feature type="transmembrane region" description="Helical" evidence="1">
    <location>
        <begin position="110"/>
        <end position="130"/>
    </location>
</feature>
<protein>
    <submittedName>
        <fullName evidence="2">Uncharacterized protein</fullName>
    </submittedName>
</protein>
<proteinExistence type="predicted"/>
<evidence type="ECO:0000256" key="1">
    <source>
        <dbReference type="SAM" id="Phobius"/>
    </source>
</evidence>
<dbReference type="GeneID" id="91489692"/>
<organism evidence="2 4">
    <name type="scientific">Mycobacterium intracellulare subsp. chimaera</name>
    <dbReference type="NCBI Taxonomy" id="222805"/>
    <lineage>
        <taxon>Bacteria</taxon>
        <taxon>Bacillati</taxon>
        <taxon>Actinomycetota</taxon>
        <taxon>Actinomycetes</taxon>
        <taxon>Mycobacteriales</taxon>
        <taxon>Mycobacteriaceae</taxon>
        <taxon>Mycobacterium</taxon>
        <taxon>Mycobacterium avium complex (MAC)</taxon>
    </lineage>
</organism>
<accession>A0A220XWV6</accession>